<keyword evidence="3" id="KW-1185">Reference proteome</keyword>
<dbReference type="EMBL" id="LGRX02030445">
    <property type="protein sequence ID" value="KAK3245658.1"/>
    <property type="molecule type" value="Genomic_DNA"/>
</dbReference>
<reference evidence="2 3" key="1">
    <citation type="journal article" date="2015" name="Genome Biol. Evol.">
        <title>Comparative Genomics of a Bacterivorous Green Alga Reveals Evolutionary Causalities and Consequences of Phago-Mixotrophic Mode of Nutrition.</title>
        <authorList>
            <person name="Burns J.A."/>
            <person name="Paasch A."/>
            <person name="Narechania A."/>
            <person name="Kim E."/>
        </authorList>
    </citation>
    <scope>NUCLEOTIDE SEQUENCE [LARGE SCALE GENOMIC DNA]</scope>
    <source>
        <strain evidence="2 3">PLY_AMNH</strain>
    </source>
</reference>
<evidence type="ECO:0000313" key="3">
    <source>
        <dbReference type="Proteomes" id="UP001190700"/>
    </source>
</evidence>
<dbReference type="AlphaFoldDB" id="A0AAE0C0Q0"/>
<organism evidence="2 3">
    <name type="scientific">Cymbomonas tetramitiformis</name>
    <dbReference type="NCBI Taxonomy" id="36881"/>
    <lineage>
        <taxon>Eukaryota</taxon>
        <taxon>Viridiplantae</taxon>
        <taxon>Chlorophyta</taxon>
        <taxon>Pyramimonadophyceae</taxon>
        <taxon>Pyramimonadales</taxon>
        <taxon>Pyramimonadaceae</taxon>
        <taxon>Cymbomonas</taxon>
    </lineage>
</organism>
<comment type="caution">
    <text evidence="2">The sequence shown here is derived from an EMBL/GenBank/DDBJ whole genome shotgun (WGS) entry which is preliminary data.</text>
</comment>
<gene>
    <name evidence="2" type="ORF">CYMTET_44788</name>
</gene>
<accession>A0AAE0C0Q0</accession>
<sequence>MIQKRSPCAQPEIFDFGLRSAALRPQVTSRGLKLRYGQGKTILSKARVIKSGGSRQSKSNSIHSYSKEKLSCRFLCAATPCHSTEVDVAKDSEILRSPSPCVIAVCCLAAFTVNFLSTPEALASTRRHNRQRDERLKKEEQNDAAEDDAWTITLPSAKQVQRTVTRSFDDVKQKVADVSGQAKDEGAISLLKGGSGMRTPSFRASQDAVITLTTGGSHVGVCYALLPRRLL</sequence>
<feature type="compositionally biased region" description="Basic and acidic residues" evidence="1">
    <location>
        <begin position="131"/>
        <end position="141"/>
    </location>
</feature>
<dbReference type="Proteomes" id="UP001190700">
    <property type="component" value="Unassembled WGS sequence"/>
</dbReference>
<feature type="region of interest" description="Disordered" evidence="1">
    <location>
        <begin position="123"/>
        <end position="147"/>
    </location>
</feature>
<evidence type="ECO:0000256" key="1">
    <source>
        <dbReference type="SAM" id="MobiDB-lite"/>
    </source>
</evidence>
<protein>
    <submittedName>
        <fullName evidence="2">Uncharacterized protein</fullName>
    </submittedName>
</protein>
<evidence type="ECO:0000313" key="2">
    <source>
        <dbReference type="EMBL" id="KAK3245658.1"/>
    </source>
</evidence>
<proteinExistence type="predicted"/>
<name>A0AAE0C0Q0_9CHLO</name>